<dbReference type="InterPro" id="IPR053728">
    <property type="entry name" value="Alginate_Permeability_Chnl"/>
</dbReference>
<dbReference type="RefSeq" id="WP_172505861.1">
    <property type="nucleotide sequence ID" value="NZ_JAFMUH010000003.1"/>
</dbReference>
<evidence type="ECO:0000313" key="3">
    <source>
        <dbReference type="Proteomes" id="UP000490060"/>
    </source>
</evidence>
<dbReference type="AlphaFoldDB" id="A0A2I2MB20"/>
<evidence type="ECO:0000259" key="1">
    <source>
        <dbReference type="Pfam" id="PF13372"/>
    </source>
</evidence>
<accession>A0A2I2MB20</accession>
<reference evidence="2 3" key="1">
    <citation type="submission" date="2017-11" db="EMBL/GenBank/DDBJ databases">
        <authorList>
            <person name="Duchaud E."/>
        </authorList>
    </citation>
    <scope>NUCLEOTIDE SEQUENCE [LARGE SCALE GENOMIC DNA]</scope>
    <source>
        <strain evidence="2 3">TNO010</strain>
    </source>
</reference>
<dbReference type="SUPFAM" id="SSF56935">
    <property type="entry name" value="Porins"/>
    <property type="match status" value="1"/>
</dbReference>
<dbReference type="Gene3D" id="2.40.160.100">
    <property type="match status" value="1"/>
</dbReference>
<feature type="domain" description="Alginate export" evidence="1">
    <location>
        <begin position="21"/>
        <end position="377"/>
    </location>
</feature>
<dbReference type="Proteomes" id="UP000490060">
    <property type="component" value="Unassembled WGS sequence"/>
</dbReference>
<dbReference type="InterPro" id="IPR025388">
    <property type="entry name" value="Alginate_export_dom"/>
</dbReference>
<proteinExistence type="predicted"/>
<name>A0A2I2MB20_9FLAO</name>
<dbReference type="Pfam" id="PF13372">
    <property type="entry name" value="Alginate_exp"/>
    <property type="match status" value="1"/>
</dbReference>
<organism evidence="2 3">
    <name type="scientific">Tenacibaculum finnmarkense genomovar ulcerans</name>
    <dbReference type="NCBI Taxonomy" id="2781388"/>
    <lineage>
        <taxon>Bacteria</taxon>
        <taxon>Pseudomonadati</taxon>
        <taxon>Bacteroidota</taxon>
        <taxon>Flavobacteriia</taxon>
        <taxon>Flavobacteriales</taxon>
        <taxon>Flavobacteriaceae</taxon>
        <taxon>Tenacibaculum</taxon>
        <taxon>Tenacibaculum finnmarkense</taxon>
    </lineage>
</organism>
<evidence type="ECO:0000313" key="2">
    <source>
        <dbReference type="EMBL" id="SOU89738.1"/>
    </source>
</evidence>
<gene>
    <name evidence="2" type="ORF">TNO010_520125</name>
</gene>
<dbReference type="EMBL" id="OENE01000048">
    <property type="protein sequence ID" value="SOU89738.1"/>
    <property type="molecule type" value="Genomic_DNA"/>
</dbReference>
<sequence>MKTNKLFSALLILITTISYGQLKVAAELRTRSEYRHGFKTLIKDNQSAGLFTSQRTRLNFSQSIEKLNFYVSVQDIRVWGDVPQLNTTDANGLSLHQAWAEVLLSPNYSLKLGRQEVLYDDSRILGNVGWAQQARSHDIAVFKYKRDGIKLDLGLAFNQSKENVTGRTLETEKTYKAMQYAWLHKDWSTLSASFLLLNNGLETTDGIKYSQTVGTHLKSKQNNLQVAANLYYQFGTDKMNRDLSAYLVGLEGNYKVSSKIKLGLGIELQSGNDYDSNTVDNNAFTPLYGTNHKFNGFMDYFYVGNHGNNVGLLDIYAKANFKLNEKSGLTAFVHNFSAAADINANVSKQLGTEIDLVYRYNFTKQIGFKAGYSQMFASQGMEVLKGTSDNNTNNWAWLMVTIKPTLFTSK</sequence>
<protein>
    <recommendedName>
        <fullName evidence="1">Alginate export domain-containing protein</fullName>
    </recommendedName>
</protein>